<feature type="domain" description="Peptidase C-terminal archaeal/bacterial" evidence="3">
    <location>
        <begin position="67"/>
        <end position="131"/>
    </location>
</feature>
<dbReference type="RefSeq" id="WP_393015480.1">
    <property type="nucleotide sequence ID" value="NZ_JAZAQF010000094.1"/>
</dbReference>
<proteinExistence type="predicted"/>
<evidence type="ECO:0000313" key="4">
    <source>
        <dbReference type="EMBL" id="MFG3819524.1"/>
    </source>
</evidence>
<evidence type="ECO:0000256" key="2">
    <source>
        <dbReference type="SAM" id="SignalP"/>
    </source>
</evidence>
<dbReference type="EMBL" id="JAZAQF010000094">
    <property type="protein sequence ID" value="MFG3819524.1"/>
    <property type="molecule type" value="Genomic_DNA"/>
</dbReference>
<sequence length="152" mass="15986">MLFWSFLRRRGVVGVMGAIALVMAGSGGAIAQTSPTYQPGTISSSSELNDTLSTKDIPTGQGGFARDYKISLTAGDRVEITASSDSFDTVLMLIADDGSSIAENDDGPDSGTNSLIFTSIQNTGEYVVRVQTFGKAVGGPFKLKVTRLQPIQ</sequence>
<gene>
    <name evidence="4" type="ORF">VPK24_17905</name>
</gene>
<feature type="signal peptide" evidence="2">
    <location>
        <begin position="1"/>
        <end position="31"/>
    </location>
</feature>
<feature type="region of interest" description="Disordered" evidence="1">
    <location>
        <begin position="37"/>
        <end position="56"/>
    </location>
</feature>
<comment type="caution">
    <text evidence="4">The sequence shown here is derived from an EMBL/GenBank/DDBJ whole genome shotgun (WGS) entry which is preliminary data.</text>
</comment>
<evidence type="ECO:0000256" key="1">
    <source>
        <dbReference type="SAM" id="MobiDB-lite"/>
    </source>
</evidence>
<accession>A0ABW7CEF5</accession>
<dbReference type="Pfam" id="PF04151">
    <property type="entry name" value="PPC"/>
    <property type="match status" value="1"/>
</dbReference>
<keyword evidence="2" id="KW-0732">Signal</keyword>
<name>A0ABW7CEF5_9CYAN</name>
<keyword evidence="5" id="KW-1185">Reference proteome</keyword>
<dbReference type="Proteomes" id="UP001604335">
    <property type="component" value="Unassembled WGS sequence"/>
</dbReference>
<dbReference type="InterPro" id="IPR007280">
    <property type="entry name" value="Peptidase_C_arc/bac"/>
</dbReference>
<protein>
    <submittedName>
        <fullName evidence="4">PPC domain-containing protein</fullName>
    </submittedName>
</protein>
<dbReference type="Gene3D" id="2.60.120.380">
    <property type="match status" value="1"/>
</dbReference>
<organism evidence="4 5">
    <name type="scientific">Limnothrix redekei LRLZ20PSL1</name>
    <dbReference type="NCBI Taxonomy" id="3112953"/>
    <lineage>
        <taxon>Bacteria</taxon>
        <taxon>Bacillati</taxon>
        <taxon>Cyanobacteriota</taxon>
        <taxon>Cyanophyceae</taxon>
        <taxon>Pseudanabaenales</taxon>
        <taxon>Pseudanabaenaceae</taxon>
        <taxon>Limnothrix</taxon>
    </lineage>
</organism>
<reference evidence="5" key="1">
    <citation type="journal article" date="2024" name="Algal Res.">
        <title>Biochemical, toxicological and genomic investigation of a high-biomass producing Limnothrix strain isolated from Italian shallow drinking water reservoir.</title>
        <authorList>
            <person name="Simonazzi M."/>
            <person name="Shishido T.K."/>
            <person name="Delbaje E."/>
            <person name="Wahlsten M."/>
            <person name="Fewer D.P."/>
            <person name="Sivonen K."/>
            <person name="Pezzolesi L."/>
            <person name="Pistocchi R."/>
        </authorList>
    </citation>
    <scope>NUCLEOTIDE SEQUENCE [LARGE SCALE GENOMIC DNA]</scope>
    <source>
        <strain evidence="5">LRLZ20PSL1</strain>
    </source>
</reference>
<evidence type="ECO:0000259" key="3">
    <source>
        <dbReference type="Pfam" id="PF04151"/>
    </source>
</evidence>
<feature type="chain" id="PRO_5046952761" evidence="2">
    <location>
        <begin position="32"/>
        <end position="152"/>
    </location>
</feature>
<evidence type="ECO:0000313" key="5">
    <source>
        <dbReference type="Proteomes" id="UP001604335"/>
    </source>
</evidence>